<evidence type="ECO:0000256" key="1">
    <source>
        <dbReference type="SAM" id="MobiDB-lite"/>
    </source>
</evidence>
<feature type="region of interest" description="Disordered" evidence="1">
    <location>
        <begin position="233"/>
        <end position="263"/>
    </location>
</feature>
<protein>
    <submittedName>
        <fullName evidence="4">Uncharacterized protein LOC34618466</fullName>
    </submittedName>
</protein>
<dbReference type="SUPFAM" id="SSF52087">
    <property type="entry name" value="CRAL/TRIO domain"/>
    <property type="match status" value="1"/>
</dbReference>
<reference evidence="4" key="1">
    <citation type="submission" date="2025-08" db="UniProtKB">
        <authorList>
            <consortium name="RefSeq"/>
        </authorList>
    </citation>
    <scope>IDENTIFICATION</scope>
</reference>
<dbReference type="GeneID" id="34618466"/>
<dbReference type="Pfam" id="PF00650">
    <property type="entry name" value="CRAL_TRIO"/>
    <property type="match status" value="1"/>
</dbReference>
<feature type="region of interest" description="Disordered" evidence="1">
    <location>
        <begin position="279"/>
        <end position="345"/>
    </location>
</feature>
<name>A0A6P6S275_9EIME</name>
<feature type="compositionally biased region" description="Pro residues" evidence="1">
    <location>
        <begin position="336"/>
        <end position="345"/>
    </location>
</feature>
<keyword evidence="3" id="KW-1185">Reference proteome</keyword>
<sequence>MVEWREGFFPLSDREEEMRAMLDKGVMFWVGRDRHLRPLLLIKLARLSKTVSPEAFKRLTIFCFEWGLRYLMIPGVVETITVLLDVRGVPLHQFPISALTDMTSTLTKQYPFRLNRMLIINDSFFVQTVWNIAKQFLTEVQQQKMLFFRTGFEEELMREYTPWQLEKCYGGTRPEEQRADPYKGGYRATDRITSMGVLWEKDCRMPIQWAPDAFSVFKDLSLPPPESVVEATVQKTEKGDSAGSAESHEAAEAAPEAGCQAQESARVAEAAAEVAHAARGVGESGAKEAMDKATNASPDSACEAGTCHAPLAASTKPDASENAVEELKKGTSVNGAPPPQQAVSS</sequence>
<gene>
    <name evidence="4" type="primary">LOC34618466</name>
</gene>
<dbReference type="SMART" id="SM00516">
    <property type="entry name" value="SEC14"/>
    <property type="match status" value="1"/>
</dbReference>
<dbReference type="InterPro" id="IPR001251">
    <property type="entry name" value="CRAL-TRIO_dom"/>
</dbReference>
<evidence type="ECO:0000313" key="4">
    <source>
        <dbReference type="RefSeq" id="XP_026193390.1"/>
    </source>
</evidence>
<dbReference type="InterPro" id="IPR036865">
    <property type="entry name" value="CRAL-TRIO_dom_sf"/>
</dbReference>
<evidence type="ECO:0000259" key="2">
    <source>
        <dbReference type="PROSITE" id="PS50191"/>
    </source>
</evidence>
<evidence type="ECO:0000313" key="3">
    <source>
        <dbReference type="Proteomes" id="UP000515125"/>
    </source>
</evidence>
<dbReference type="PROSITE" id="PS50191">
    <property type="entry name" value="CRAL_TRIO"/>
    <property type="match status" value="1"/>
</dbReference>
<dbReference type="Gene3D" id="3.40.525.10">
    <property type="entry name" value="CRAL-TRIO lipid binding domain"/>
    <property type="match status" value="1"/>
</dbReference>
<dbReference type="PANTHER" id="PTHR46818:SF1">
    <property type="entry name" value="CHROMOSOME UNDETERMINED SCAFFOLD_125, WHOLE GENOME SHOTGUN SEQUENCE"/>
    <property type="match status" value="1"/>
</dbReference>
<dbReference type="OrthoDB" id="7777654at2759"/>
<feature type="compositionally biased region" description="Basic and acidic residues" evidence="1">
    <location>
        <begin position="235"/>
        <end position="251"/>
    </location>
</feature>
<dbReference type="Proteomes" id="UP000515125">
    <property type="component" value="Unplaced"/>
</dbReference>
<organism evidence="3 4">
    <name type="scientific">Cyclospora cayetanensis</name>
    <dbReference type="NCBI Taxonomy" id="88456"/>
    <lineage>
        <taxon>Eukaryota</taxon>
        <taxon>Sar</taxon>
        <taxon>Alveolata</taxon>
        <taxon>Apicomplexa</taxon>
        <taxon>Conoidasida</taxon>
        <taxon>Coccidia</taxon>
        <taxon>Eucoccidiorida</taxon>
        <taxon>Eimeriorina</taxon>
        <taxon>Eimeriidae</taxon>
        <taxon>Cyclospora</taxon>
    </lineage>
</organism>
<dbReference type="CDD" id="cd00170">
    <property type="entry name" value="SEC14"/>
    <property type="match status" value="1"/>
</dbReference>
<feature type="domain" description="CRAL-TRIO" evidence="2">
    <location>
        <begin position="15"/>
        <end position="177"/>
    </location>
</feature>
<proteinExistence type="predicted"/>
<dbReference type="AlphaFoldDB" id="A0A6P6S275"/>
<dbReference type="RefSeq" id="XP_026193390.1">
    <property type="nucleotide sequence ID" value="XM_026337605.1"/>
</dbReference>
<feature type="compositionally biased region" description="Low complexity" evidence="1">
    <location>
        <begin position="252"/>
        <end position="263"/>
    </location>
</feature>
<dbReference type="PANTHER" id="PTHR46818">
    <property type="entry name" value="DOMAIN-CONTAINING PROTEIN, PUTATIVE-RELATED"/>
    <property type="match status" value="1"/>
</dbReference>
<accession>A0A6P6S275</accession>